<sequence length="105" mass="11927">MFLRNTVKTRSFSKRLISNKSKLPLKVGSINILDLGTVVNRDGFHTERFIFSIGYIIRRLCPSAVYPDKYTVMTTKVLDRNHSQLLMTTADQPDNTPIVSSIPRA</sequence>
<comment type="caution">
    <text evidence="1">The sequence shown here is derived from an EMBL/GenBank/DDBJ whole genome shotgun (WGS) entry which is preliminary data.</text>
</comment>
<gene>
    <name evidence="1" type="ORF">CU098_008635</name>
</gene>
<organism evidence="1 2">
    <name type="scientific">Rhizopus stolonifer</name>
    <name type="common">Rhizopus nigricans</name>
    <dbReference type="NCBI Taxonomy" id="4846"/>
    <lineage>
        <taxon>Eukaryota</taxon>
        <taxon>Fungi</taxon>
        <taxon>Fungi incertae sedis</taxon>
        <taxon>Mucoromycota</taxon>
        <taxon>Mucoromycotina</taxon>
        <taxon>Mucoromycetes</taxon>
        <taxon>Mucorales</taxon>
        <taxon>Mucorineae</taxon>
        <taxon>Rhizopodaceae</taxon>
        <taxon>Rhizopus</taxon>
    </lineage>
</organism>
<dbReference type="Pfam" id="PF05964">
    <property type="entry name" value="FYRN"/>
    <property type="match status" value="1"/>
</dbReference>
<dbReference type="STRING" id="4846.A0A367KHL2"/>
<proteinExistence type="predicted"/>
<keyword evidence="2" id="KW-1185">Reference proteome</keyword>
<dbReference type="EMBL" id="PJQM01001697">
    <property type="protein sequence ID" value="RCI01714.1"/>
    <property type="molecule type" value="Genomic_DNA"/>
</dbReference>
<dbReference type="Proteomes" id="UP000253551">
    <property type="component" value="Unassembled WGS sequence"/>
</dbReference>
<evidence type="ECO:0000313" key="2">
    <source>
        <dbReference type="Proteomes" id="UP000253551"/>
    </source>
</evidence>
<dbReference type="AlphaFoldDB" id="A0A367KHL2"/>
<dbReference type="PROSITE" id="PS51542">
    <property type="entry name" value="FYRN"/>
    <property type="match status" value="1"/>
</dbReference>
<evidence type="ECO:0000313" key="1">
    <source>
        <dbReference type="EMBL" id="RCI01714.1"/>
    </source>
</evidence>
<name>A0A367KHL2_RHIST</name>
<dbReference type="InterPro" id="IPR003888">
    <property type="entry name" value="FYrich_N"/>
</dbReference>
<dbReference type="GO" id="GO:0005634">
    <property type="term" value="C:nucleus"/>
    <property type="evidence" value="ECO:0007669"/>
    <property type="project" value="InterPro"/>
</dbReference>
<protein>
    <submittedName>
        <fullName evidence="1">Uncharacterized protein</fullName>
    </submittedName>
</protein>
<dbReference type="Gene3D" id="3.30.160.360">
    <property type="match status" value="1"/>
</dbReference>
<reference evidence="1 2" key="1">
    <citation type="journal article" date="2018" name="G3 (Bethesda)">
        <title>Phylogenetic and Phylogenomic Definition of Rhizopus Species.</title>
        <authorList>
            <person name="Gryganskyi A.P."/>
            <person name="Golan J."/>
            <person name="Dolatabadi S."/>
            <person name="Mondo S."/>
            <person name="Robb S."/>
            <person name="Idnurm A."/>
            <person name="Muszewska A."/>
            <person name="Steczkiewicz K."/>
            <person name="Masonjones S."/>
            <person name="Liao H.L."/>
            <person name="Gajdeczka M.T."/>
            <person name="Anike F."/>
            <person name="Vuek A."/>
            <person name="Anishchenko I.M."/>
            <person name="Voigt K."/>
            <person name="de Hoog G.S."/>
            <person name="Smith M.E."/>
            <person name="Heitman J."/>
            <person name="Vilgalys R."/>
            <person name="Stajich J.E."/>
        </authorList>
    </citation>
    <scope>NUCLEOTIDE SEQUENCE [LARGE SCALE GENOMIC DNA]</scope>
    <source>
        <strain evidence="1 2">LSU 92-RS-03</strain>
    </source>
</reference>
<accession>A0A367KHL2</accession>
<dbReference type="OrthoDB" id="285793at2759"/>